<dbReference type="SUPFAM" id="SSF47473">
    <property type="entry name" value="EF-hand"/>
    <property type="match status" value="1"/>
</dbReference>
<gene>
    <name evidence="1" type="ORF">MPOL1434_LOCUS857</name>
</gene>
<dbReference type="AlphaFoldDB" id="A0A6U4FC19"/>
<protein>
    <recommendedName>
        <fullName evidence="2">Calmodulin</fullName>
    </recommendedName>
</protein>
<sequence length="131" mass="14462">MFSSKLLTKTAPMATRAIAASKVAAPAPRGGVTQRHLSISGVIAVEKLRGVIEDYRRENYVHELPSRCKKDVLAVADKNKDGRIPVEGIEMLLRNIGASDRMTRSDIETILSEEGESHAKVIERDHLMNLI</sequence>
<accession>A0A6U4FC19</accession>
<reference evidence="1" key="1">
    <citation type="submission" date="2021-01" db="EMBL/GenBank/DDBJ databases">
        <authorList>
            <person name="Corre E."/>
            <person name="Pelletier E."/>
            <person name="Niang G."/>
            <person name="Scheremetjew M."/>
            <person name="Finn R."/>
            <person name="Kale V."/>
            <person name="Holt S."/>
            <person name="Cochrane G."/>
            <person name="Meng A."/>
            <person name="Brown T."/>
            <person name="Cohen L."/>
        </authorList>
    </citation>
    <scope>NUCLEOTIDE SEQUENCE</scope>
    <source>
        <strain evidence="1">CCMP3303</strain>
    </source>
</reference>
<proteinExistence type="predicted"/>
<evidence type="ECO:0008006" key="2">
    <source>
        <dbReference type="Google" id="ProtNLM"/>
    </source>
</evidence>
<dbReference type="InterPro" id="IPR011992">
    <property type="entry name" value="EF-hand-dom_pair"/>
</dbReference>
<name>A0A6U4FC19_9STRA</name>
<organism evidence="1">
    <name type="scientific">Minutocellus polymorphus</name>
    <dbReference type="NCBI Taxonomy" id="265543"/>
    <lineage>
        <taxon>Eukaryota</taxon>
        <taxon>Sar</taxon>
        <taxon>Stramenopiles</taxon>
        <taxon>Ochrophyta</taxon>
        <taxon>Bacillariophyta</taxon>
        <taxon>Mediophyceae</taxon>
        <taxon>Cymatosirophycidae</taxon>
        <taxon>Cymatosirales</taxon>
        <taxon>Cymatosiraceae</taxon>
        <taxon>Minutocellus</taxon>
    </lineage>
</organism>
<evidence type="ECO:0000313" key="1">
    <source>
        <dbReference type="EMBL" id="CAD8360246.1"/>
    </source>
</evidence>
<dbReference type="EMBL" id="HBEJ01001436">
    <property type="protein sequence ID" value="CAD8360246.1"/>
    <property type="molecule type" value="Transcribed_RNA"/>
</dbReference>